<feature type="compositionally biased region" description="Basic and acidic residues" evidence="8">
    <location>
        <begin position="795"/>
        <end position="806"/>
    </location>
</feature>
<dbReference type="PANTHER" id="PTHR45747:SF4">
    <property type="entry name" value="HISTONE-LYSINE N-METHYLTRANSFERASE E(Z)"/>
    <property type="match status" value="1"/>
</dbReference>
<evidence type="ECO:0000256" key="1">
    <source>
        <dbReference type="ARBA" id="ARBA00022603"/>
    </source>
</evidence>
<reference evidence="11 12" key="1">
    <citation type="submission" date="2015-05" db="EMBL/GenBank/DDBJ databases">
        <title>Distinctive expansion of gene families associated with plant cell wall degradation and secondary metabolism in the genomes of grapevine trunk pathogens.</title>
        <authorList>
            <person name="Lawrence D.P."/>
            <person name="Travadon R."/>
            <person name="Rolshausen P.E."/>
            <person name="Baumgartner K."/>
        </authorList>
    </citation>
    <scope>NUCLEOTIDE SEQUENCE [LARGE SCALE GENOMIC DNA]</scope>
    <source>
        <strain evidence="11">UCRPC4</strain>
    </source>
</reference>
<dbReference type="InterPro" id="IPR041355">
    <property type="entry name" value="Pre-SET_CXC"/>
</dbReference>
<organism evidence="11 12">
    <name type="scientific">Phaeomoniella chlamydospora</name>
    <name type="common">Phaeoacremonium chlamydosporum</name>
    <dbReference type="NCBI Taxonomy" id="158046"/>
    <lineage>
        <taxon>Eukaryota</taxon>
        <taxon>Fungi</taxon>
        <taxon>Dikarya</taxon>
        <taxon>Ascomycota</taxon>
        <taxon>Pezizomycotina</taxon>
        <taxon>Eurotiomycetes</taxon>
        <taxon>Chaetothyriomycetidae</taxon>
        <taxon>Phaeomoniellales</taxon>
        <taxon>Phaeomoniellaceae</taxon>
        <taxon>Phaeomoniella</taxon>
    </lineage>
</organism>
<dbReference type="InterPro" id="IPR045318">
    <property type="entry name" value="EZH1/2-like"/>
</dbReference>
<dbReference type="PANTHER" id="PTHR45747">
    <property type="entry name" value="HISTONE-LYSINE N-METHYLTRANSFERASE E(Z)"/>
    <property type="match status" value="1"/>
</dbReference>
<dbReference type="GO" id="GO:0005634">
    <property type="term" value="C:nucleus"/>
    <property type="evidence" value="ECO:0007669"/>
    <property type="project" value="TreeGrafter"/>
</dbReference>
<evidence type="ECO:0000256" key="8">
    <source>
        <dbReference type="SAM" id="MobiDB-lite"/>
    </source>
</evidence>
<feature type="domain" description="SET" evidence="9">
    <location>
        <begin position="645"/>
        <end position="764"/>
    </location>
</feature>
<comment type="caution">
    <text evidence="11">The sequence shown here is derived from an EMBL/GenBank/DDBJ whole genome shotgun (WGS) entry which is preliminary data.</text>
</comment>
<dbReference type="AlphaFoldDB" id="A0A0G2F3K1"/>
<dbReference type="SMART" id="SM00317">
    <property type="entry name" value="SET"/>
    <property type="match status" value="1"/>
</dbReference>
<dbReference type="Proteomes" id="UP000053317">
    <property type="component" value="Unassembled WGS sequence"/>
</dbReference>
<proteinExistence type="predicted"/>
<feature type="compositionally biased region" description="Basic residues" evidence="8">
    <location>
        <begin position="955"/>
        <end position="964"/>
    </location>
</feature>
<sequence>MTATRLSLELKSLEQLLRGQQNLLREEQTRFVQQLLTHTEYELAKAPEPDVRLHDPWADKPAVRPGLPAGPSTSRYQIINYGTSHYPVDAKGTSLNSPVTENVQNSPMLPRYKSIVRLGPNTLAENDRTLKYLPYFIEEEQGIDKEELYKELSQRFDKLPEDLHVRRNCSEKAVFWREAIEELMVEVGVDVEDVMCYLLMPDSEFQSFSPRNVHQKAIEQWRHRENSCKSCAMSYSRGSWNRVYSALPKPSRDRISIVVAGFLCQAVTKVAEFSIWHVVSKHPRIRQLLQEARTSSSQAVQIAGPQTASKLRCALCYLHDCHGHGAFTEHDDVMQDEEEAMDAGSESENELKQNVREMINTAGDDGARDKPPKSFCGVYCVDSSTRLAHLLGIDFDGEVRGICNEQFRDLTNLSIFEDTAGCSEQCFWKKTNRRRDETINHLMQRTREAAQRWAGWDQASIAKYWVMLKAVGKKKRGACVIAKACSVSCYRIWEQIIIEMQLNHQPHPLVDQPIKDLTIRDKNWWQENSTTHILDQRAPFIPCSHEGPCDGNQQCTCWKEKVACEHVCKCPDACARRFRGCKCKSMNKGVCFGDDRCECYALNRECDPWLCGNCGVVEVLDPANRHNDSICRGRCKNAALQRDVPKRTLKNHSEVQGWGLFAGEDIKANDFIGEYKGEIISSEESDRRGAVYHHRGVEYLFRLNRDQEVDSTRAGNKMRFINNSQLKRNINCFARLSFCNGVQRIGLYAKRDIKAGEELFFNYGYPESVTKAFWEKGEKGPGNHADYSSDESDDDTRRREIIAAKEQRKKASKSKKGKAVPIPRRPTAELNALFSGPRRTSSRPKKRRWGYEEGQSPNFPQYDGPSSSRVSSHLSSSREEAERSPEISESSDAAEDNEDSFESVDSDSDLRSTSRKRRSFDSASDDEDESGNSDPVSLDFNSKRHRPTKPTQGPKPKKKKKVKTKPKEPSDTRYGGQAQKLGWITRKKNMAARKRMERKRDKMMRMKGKGKTR</sequence>
<dbReference type="Pfam" id="PF18264">
    <property type="entry name" value="preSET_CXC"/>
    <property type="match status" value="1"/>
</dbReference>
<keyword evidence="5" id="KW-0804">Transcription</keyword>
<feature type="domain" description="CXC" evidence="10">
    <location>
        <begin position="514"/>
        <end position="631"/>
    </location>
</feature>
<feature type="coiled-coil region" evidence="7">
    <location>
        <begin position="3"/>
        <end position="30"/>
    </location>
</feature>
<keyword evidence="12" id="KW-1185">Reference proteome</keyword>
<feature type="compositionally biased region" description="Acidic residues" evidence="8">
    <location>
        <begin position="892"/>
        <end position="907"/>
    </location>
</feature>
<evidence type="ECO:0000256" key="4">
    <source>
        <dbReference type="ARBA" id="ARBA00023015"/>
    </source>
</evidence>
<gene>
    <name evidence="11" type="ORF">UCRPC4_g00353</name>
</gene>
<evidence type="ECO:0000256" key="7">
    <source>
        <dbReference type="SAM" id="Coils"/>
    </source>
</evidence>
<evidence type="ECO:0000259" key="10">
    <source>
        <dbReference type="PROSITE" id="PS51633"/>
    </source>
</evidence>
<evidence type="ECO:0000256" key="3">
    <source>
        <dbReference type="ARBA" id="ARBA00022691"/>
    </source>
</evidence>
<evidence type="ECO:0000313" key="12">
    <source>
        <dbReference type="Proteomes" id="UP000053317"/>
    </source>
</evidence>
<name>A0A0G2F3K1_PHACM</name>
<dbReference type="GO" id="GO:0032259">
    <property type="term" value="P:methylation"/>
    <property type="evidence" value="ECO:0007669"/>
    <property type="project" value="UniProtKB-KW"/>
</dbReference>
<keyword evidence="2" id="KW-0808">Transferase</keyword>
<reference evidence="11 12" key="2">
    <citation type="submission" date="2015-05" db="EMBL/GenBank/DDBJ databases">
        <authorList>
            <person name="Morales-Cruz A."/>
            <person name="Amrine K.C."/>
            <person name="Cantu D."/>
        </authorList>
    </citation>
    <scope>NUCLEOTIDE SEQUENCE [LARGE SCALE GENOMIC DNA]</scope>
    <source>
        <strain evidence="11">UCRPC4</strain>
    </source>
</reference>
<dbReference type="GO" id="GO:0003682">
    <property type="term" value="F:chromatin binding"/>
    <property type="evidence" value="ECO:0007669"/>
    <property type="project" value="TreeGrafter"/>
</dbReference>
<keyword evidence="4" id="KW-0805">Transcription regulation</keyword>
<keyword evidence="1" id="KW-0489">Methyltransferase</keyword>
<dbReference type="InterPro" id="IPR001214">
    <property type="entry name" value="SET_dom"/>
</dbReference>
<dbReference type="Pfam" id="PF00856">
    <property type="entry name" value="SET"/>
    <property type="match status" value="1"/>
</dbReference>
<keyword evidence="3" id="KW-0949">S-adenosyl-L-methionine</keyword>
<dbReference type="GO" id="GO:0140951">
    <property type="term" value="F:histone H3K27 trimethyltransferase activity"/>
    <property type="evidence" value="ECO:0007669"/>
    <property type="project" value="UniProtKB-EC"/>
</dbReference>
<dbReference type="PROSITE" id="PS50280">
    <property type="entry name" value="SET"/>
    <property type="match status" value="1"/>
</dbReference>
<feature type="compositionally biased region" description="Low complexity" evidence="8">
    <location>
        <begin position="866"/>
        <end position="875"/>
    </location>
</feature>
<dbReference type="PROSITE" id="PS51633">
    <property type="entry name" value="CXC"/>
    <property type="match status" value="1"/>
</dbReference>
<evidence type="ECO:0000313" key="11">
    <source>
        <dbReference type="EMBL" id="KKY28844.1"/>
    </source>
</evidence>
<feature type="compositionally biased region" description="Basic residues" evidence="8">
    <location>
        <begin position="985"/>
        <end position="997"/>
    </location>
</feature>
<accession>A0A0G2F3K1</accession>
<dbReference type="InterPro" id="IPR026489">
    <property type="entry name" value="CXC_dom"/>
</dbReference>
<evidence type="ECO:0000256" key="2">
    <source>
        <dbReference type="ARBA" id="ARBA00022679"/>
    </source>
</evidence>
<feature type="compositionally biased region" description="Basic residues" evidence="8">
    <location>
        <begin position="807"/>
        <end position="818"/>
    </location>
</feature>
<dbReference type="InterPro" id="IPR046341">
    <property type="entry name" value="SET_dom_sf"/>
</dbReference>
<dbReference type="GO" id="GO:0031507">
    <property type="term" value="P:heterochromatin formation"/>
    <property type="evidence" value="ECO:0007669"/>
    <property type="project" value="TreeGrafter"/>
</dbReference>
<evidence type="ECO:0000259" key="9">
    <source>
        <dbReference type="PROSITE" id="PS50280"/>
    </source>
</evidence>
<dbReference type="EMBL" id="LCWF01000008">
    <property type="protein sequence ID" value="KKY28844.1"/>
    <property type="molecule type" value="Genomic_DNA"/>
</dbReference>
<keyword evidence="7" id="KW-0175">Coiled coil</keyword>
<dbReference type="Gene3D" id="2.170.270.10">
    <property type="entry name" value="SET domain"/>
    <property type="match status" value="1"/>
</dbReference>
<dbReference type="OrthoDB" id="6141102at2759"/>
<protein>
    <submittedName>
        <fullName evidence="11">Putative esc e complex protein</fullName>
    </submittedName>
</protein>
<comment type="catalytic activity">
    <reaction evidence="6">
        <text>L-lysyl(27)-[histone H3] + 3 S-adenosyl-L-methionine = N(6),N(6),N(6)-trimethyl-L-lysyl(27)-[histone H3] + 3 S-adenosyl-L-homocysteine + 3 H(+)</text>
        <dbReference type="Rhea" id="RHEA:60292"/>
        <dbReference type="Rhea" id="RHEA-COMP:15535"/>
        <dbReference type="Rhea" id="RHEA-COMP:15548"/>
        <dbReference type="ChEBI" id="CHEBI:15378"/>
        <dbReference type="ChEBI" id="CHEBI:29969"/>
        <dbReference type="ChEBI" id="CHEBI:57856"/>
        <dbReference type="ChEBI" id="CHEBI:59789"/>
        <dbReference type="ChEBI" id="CHEBI:61961"/>
        <dbReference type="EC" id="2.1.1.356"/>
    </reaction>
</comment>
<feature type="region of interest" description="Disordered" evidence="8">
    <location>
        <begin position="776"/>
        <end position="1013"/>
    </location>
</feature>
<evidence type="ECO:0000256" key="6">
    <source>
        <dbReference type="ARBA" id="ARBA00048568"/>
    </source>
</evidence>
<evidence type="ECO:0000256" key="5">
    <source>
        <dbReference type="ARBA" id="ARBA00023163"/>
    </source>
</evidence>
<dbReference type="SUPFAM" id="SSF82199">
    <property type="entry name" value="SET domain"/>
    <property type="match status" value="1"/>
</dbReference>
<feature type="compositionally biased region" description="Basic and acidic residues" evidence="8">
    <location>
        <begin position="876"/>
        <end position="886"/>
    </location>
</feature>